<dbReference type="NCBIfam" id="TIGR04348">
    <property type="entry name" value="selenoneine biosynthesis selenosugar synthase SenB"/>
    <property type="match status" value="1"/>
</dbReference>
<dbReference type="SUPFAM" id="SSF53756">
    <property type="entry name" value="UDP-Glycosyltransferase/glycogen phosphorylase"/>
    <property type="match status" value="1"/>
</dbReference>
<proteinExistence type="predicted"/>
<dbReference type="EMBL" id="JABVEC010000038">
    <property type="protein sequence ID" value="MBC6470249.1"/>
    <property type="molecule type" value="Genomic_DNA"/>
</dbReference>
<accession>A0ABR7M0C2</accession>
<dbReference type="RefSeq" id="WP_187247287.1">
    <property type="nucleotide sequence ID" value="NZ_BAAAOK010000005.1"/>
</dbReference>
<evidence type="ECO:0000313" key="4">
    <source>
        <dbReference type="Proteomes" id="UP000805614"/>
    </source>
</evidence>
<name>A0ABR7M0C2_9ACTN</name>
<dbReference type="InterPro" id="IPR001296">
    <property type="entry name" value="Glyco_trans_1"/>
</dbReference>
<comment type="caution">
    <text evidence="3">The sequence shown here is derived from an EMBL/GenBank/DDBJ whole genome shotgun (WGS) entry which is preliminary data.</text>
</comment>
<keyword evidence="1" id="KW-0808">Transferase</keyword>
<dbReference type="PANTHER" id="PTHR12526">
    <property type="entry name" value="GLYCOSYLTRANSFERASE"/>
    <property type="match status" value="1"/>
</dbReference>
<evidence type="ECO:0000259" key="2">
    <source>
        <dbReference type="Pfam" id="PF00534"/>
    </source>
</evidence>
<evidence type="ECO:0000256" key="1">
    <source>
        <dbReference type="ARBA" id="ARBA00022679"/>
    </source>
</evidence>
<dbReference type="Proteomes" id="UP000805614">
    <property type="component" value="Unassembled WGS sequence"/>
</dbReference>
<feature type="domain" description="Glycosyl transferase family 1" evidence="2">
    <location>
        <begin position="137"/>
        <end position="286"/>
    </location>
</feature>
<sequence>MILLVTPTALNSDHGNGVSARRWAAILRELGHEVYVTQEYRGGVYSALVALHARKSADSVRAFNADHPRAPIVVALTGTDLYPDLDTTGVDPDVLALAERLIVLQPHGLRQLPPAIADRGRVIIQSMSAIQAQPPLADRFEVVFLAHLRPVKDPLLLAQAVRLLPANSKIFISHAGAPRDAGLAAEAATETNRNPRYEWLGPIPRGGALALLARSRLLALTSLHEGGANVVSEALAAGVPVISSAIPGSFGLLGEDYPGYFPVGDAAALAEILDAVEENRGDYYTSLKEHCVRLGSLVDPAHEKRAFAVLLKELGLPVID</sequence>
<reference evidence="3 4" key="1">
    <citation type="submission" date="2020-06" db="EMBL/GenBank/DDBJ databases">
        <title>Actinomadura xiongansis sp. nov., isolated from soil of Baiyangdian.</title>
        <authorList>
            <person name="Zhang X."/>
        </authorList>
    </citation>
    <scope>NUCLEOTIDE SEQUENCE [LARGE SCALE GENOMIC DNA]</scope>
    <source>
        <strain evidence="3 4">HBUM206468</strain>
    </source>
</reference>
<keyword evidence="4" id="KW-1185">Reference proteome</keyword>
<dbReference type="Pfam" id="PF00534">
    <property type="entry name" value="Glycos_transf_1"/>
    <property type="match status" value="1"/>
</dbReference>
<dbReference type="InterPro" id="IPR027627">
    <property type="entry name" value="Glycosyltransferase_put"/>
</dbReference>
<dbReference type="Gene3D" id="3.40.50.2000">
    <property type="entry name" value="Glycogen Phosphorylase B"/>
    <property type="match status" value="1"/>
</dbReference>
<evidence type="ECO:0000313" key="3">
    <source>
        <dbReference type="EMBL" id="MBC6470249.1"/>
    </source>
</evidence>
<protein>
    <submittedName>
        <fullName evidence="3">TIGR04348 family glycosyltransferase</fullName>
    </submittedName>
</protein>
<organism evidence="3 4">
    <name type="scientific">Actinomadura alba</name>
    <dbReference type="NCBI Taxonomy" id="406431"/>
    <lineage>
        <taxon>Bacteria</taxon>
        <taxon>Bacillati</taxon>
        <taxon>Actinomycetota</taxon>
        <taxon>Actinomycetes</taxon>
        <taxon>Streptosporangiales</taxon>
        <taxon>Thermomonosporaceae</taxon>
        <taxon>Actinomadura</taxon>
    </lineage>
</organism>
<gene>
    <name evidence="3" type="ORF">HKK74_32870</name>
</gene>